<proteinExistence type="inferred from homology"/>
<keyword evidence="4 12" id="KW-0812">Transmembrane</keyword>
<reference evidence="14" key="1">
    <citation type="journal article" date="2021" name="Open Biol.">
        <title>Shared evolutionary footprints suggest mitochondrial oxidative damage underlies multiple complex I losses in fungi.</title>
        <authorList>
            <person name="Schikora-Tamarit M.A."/>
            <person name="Marcet-Houben M."/>
            <person name="Nosek J."/>
            <person name="Gabaldon T."/>
        </authorList>
    </citation>
    <scope>NUCLEOTIDE SEQUENCE</scope>
    <source>
        <strain evidence="14">CBS6075</strain>
    </source>
</reference>
<dbReference type="RefSeq" id="XP_046062687.1">
    <property type="nucleotide sequence ID" value="XM_046202852.1"/>
</dbReference>
<accession>A0A9P8P9P3</accession>
<name>A0A9P8P9P3_9ASCO</name>
<comment type="subunit">
    <text evidence="12">Component of the mitochondrial contact site and cristae organizing system (MICOS) complex.</text>
</comment>
<evidence type="ECO:0000256" key="2">
    <source>
        <dbReference type="ARBA" id="ARBA00010877"/>
    </source>
</evidence>
<comment type="caution">
    <text evidence="14">The sequence shown here is derived from an EMBL/GenBank/DDBJ whole genome shotgun (WGS) entry which is preliminary data.</text>
</comment>
<feature type="transmembrane region" description="Helical" evidence="12">
    <location>
        <begin position="38"/>
        <end position="57"/>
    </location>
</feature>
<comment type="subcellular location">
    <subcellularLocation>
        <location evidence="1 12">Mitochondrion inner membrane</location>
        <topology evidence="1 12">Single-pass membrane protein</topology>
    </subcellularLocation>
</comment>
<evidence type="ECO:0000256" key="5">
    <source>
        <dbReference type="ARBA" id="ARBA00022792"/>
    </source>
</evidence>
<evidence type="ECO:0000256" key="8">
    <source>
        <dbReference type="ARBA" id="ARBA00023054"/>
    </source>
</evidence>
<evidence type="ECO:0000256" key="13">
    <source>
        <dbReference type="SAM" id="Coils"/>
    </source>
</evidence>
<protein>
    <recommendedName>
        <fullName evidence="3 12">MICOS complex subunit MIC60</fullName>
    </recommendedName>
    <alternativeName>
        <fullName evidence="12">Mitofilin</fullName>
    </alternativeName>
</protein>
<keyword evidence="8 13" id="KW-0175">Coiled coil</keyword>
<dbReference type="InterPro" id="IPR019133">
    <property type="entry name" value="MIC60"/>
</dbReference>
<evidence type="ECO:0000256" key="10">
    <source>
        <dbReference type="ARBA" id="ARBA00023136"/>
    </source>
</evidence>
<dbReference type="Proteomes" id="UP000769157">
    <property type="component" value="Unassembled WGS sequence"/>
</dbReference>
<evidence type="ECO:0000313" key="15">
    <source>
        <dbReference type="Proteomes" id="UP000769157"/>
    </source>
</evidence>
<evidence type="ECO:0000256" key="3">
    <source>
        <dbReference type="ARBA" id="ARBA00018116"/>
    </source>
</evidence>
<keyword evidence="5 12" id="KW-0999">Mitochondrion inner membrane</keyword>
<organism evidence="14 15">
    <name type="scientific">Ogataea philodendri</name>
    <dbReference type="NCBI Taxonomy" id="1378263"/>
    <lineage>
        <taxon>Eukaryota</taxon>
        <taxon>Fungi</taxon>
        <taxon>Dikarya</taxon>
        <taxon>Ascomycota</taxon>
        <taxon>Saccharomycotina</taxon>
        <taxon>Pichiomycetes</taxon>
        <taxon>Pichiales</taxon>
        <taxon>Pichiaceae</taxon>
        <taxon>Ogataea</taxon>
    </lineage>
</organism>
<evidence type="ECO:0000256" key="6">
    <source>
        <dbReference type="ARBA" id="ARBA00022946"/>
    </source>
</evidence>
<evidence type="ECO:0000313" key="14">
    <source>
        <dbReference type="EMBL" id="KAH3668273.1"/>
    </source>
</evidence>
<keyword evidence="6" id="KW-0809">Transit peptide</keyword>
<keyword evidence="7 12" id="KW-1133">Transmembrane helix</keyword>
<gene>
    <name evidence="14" type="ORF">OGAPHI_002027</name>
</gene>
<dbReference type="Pfam" id="PF09731">
    <property type="entry name" value="Mitofilin"/>
    <property type="match status" value="1"/>
</dbReference>
<dbReference type="GO" id="GO:0042407">
    <property type="term" value="P:cristae formation"/>
    <property type="evidence" value="ECO:0007669"/>
    <property type="project" value="TreeGrafter"/>
</dbReference>
<keyword evidence="15" id="KW-1185">Reference proteome</keyword>
<evidence type="ECO:0000256" key="4">
    <source>
        <dbReference type="ARBA" id="ARBA00022692"/>
    </source>
</evidence>
<dbReference type="GO" id="GO:0061617">
    <property type="term" value="C:MICOS complex"/>
    <property type="evidence" value="ECO:0007669"/>
    <property type="project" value="TreeGrafter"/>
</dbReference>
<sequence>MIRAARLQACARQAARSYRFQSTLPPTPVKKSRPVRKFFFRLSLLTATFYLGGGYLATKNDAIQDAFEDFVPFGEFVVSNIEYYSYHKDELLSPFSKVNDSFADVKEKLGLEKTVPIPKQGVQSDKIELKKEEETPTETAVGRSLPLLHLETGDQVIDSTVNALNELIAAMNLKVTSLENQQVVESLHRSLTSLAEKYKTFSTAKQLEQGVVDEQLKTYLNQKEVELTQEFVNKLEEAKKQLEERHSKQLEGEIGAAEKRIQLEALNLIEQSKLAAIEQFNKVISEKVDSERANKLKDLDALAARVSEIEKYQLELGKSAGLYYNYRDIKKSIGALQGLLLSNESSPKRGEELVKELDNLKKLVASLDNDLITQAINALPSNDTLLRNGGVLTQSQLLARWELLLPELRSVSLLPPNAGLVGHISSFVFSKLLFAKSGKPVKTDDELIGNDIESVIARVNEYLVKNELDNAVEEVSNMKGWARKLADDWLAESRRKLELQFLVDLLETEVDVSV</sequence>
<evidence type="ECO:0000256" key="12">
    <source>
        <dbReference type="RuleBase" id="RU363000"/>
    </source>
</evidence>
<dbReference type="OrthoDB" id="10261039at2759"/>
<evidence type="ECO:0000256" key="7">
    <source>
        <dbReference type="ARBA" id="ARBA00022989"/>
    </source>
</evidence>
<evidence type="ECO:0000256" key="11">
    <source>
        <dbReference type="ARBA" id="ARBA00025571"/>
    </source>
</evidence>
<feature type="coiled-coil region" evidence="13">
    <location>
        <begin position="225"/>
        <end position="252"/>
    </location>
</feature>
<keyword evidence="10 12" id="KW-0472">Membrane</keyword>
<evidence type="ECO:0000256" key="1">
    <source>
        <dbReference type="ARBA" id="ARBA00004434"/>
    </source>
</evidence>
<reference evidence="14" key="2">
    <citation type="submission" date="2021-01" db="EMBL/GenBank/DDBJ databases">
        <authorList>
            <person name="Schikora-Tamarit M.A."/>
        </authorList>
    </citation>
    <scope>NUCLEOTIDE SEQUENCE</scope>
    <source>
        <strain evidence="14">CBS6075</strain>
    </source>
</reference>
<comment type="function">
    <text evidence="11">Component of the MICOS complex, a large protein complex of the mitochondrial inner membrane that plays crucial roles in the maintenance of crista junctions, inner membrane architecture, and formation of contact sites to the outer membrane. Plays a role in keeping cristae membranes connected to the inner boundary membrane. Also promotes protein import via the mitochondrial intermembrane space assembly (MIA) pathway.</text>
</comment>
<dbReference type="PANTHER" id="PTHR15415">
    <property type="entry name" value="MITOFILIN"/>
    <property type="match status" value="1"/>
</dbReference>
<keyword evidence="9 12" id="KW-0496">Mitochondrion</keyword>
<comment type="similarity">
    <text evidence="2 12">Belongs to the MICOS complex subunit Mic60 family.</text>
</comment>
<evidence type="ECO:0000256" key="9">
    <source>
        <dbReference type="ARBA" id="ARBA00023128"/>
    </source>
</evidence>
<dbReference type="AlphaFoldDB" id="A0A9P8P9P3"/>
<dbReference type="GeneID" id="70233994"/>
<dbReference type="PANTHER" id="PTHR15415:SF7">
    <property type="entry name" value="MICOS COMPLEX SUBUNIT MIC60"/>
    <property type="match status" value="1"/>
</dbReference>
<dbReference type="EMBL" id="JAEUBE010000158">
    <property type="protein sequence ID" value="KAH3668273.1"/>
    <property type="molecule type" value="Genomic_DNA"/>
</dbReference>